<keyword evidence="2" id="KW-0645">Protease</keyword>
<dbReference type="EMBL" id="JAEACQ010000341">
    <property type="protein sequence ID" value="MBL7632560.1"/>
    <property type="molecule type" value="Genomic_DNA"/>
</dbReference>
<sequence length="254" mass="24195">MIGRPGVRGVLLACGVLIVALAATVVALVLRPDGSSEARSTPTPSASPSADATPSVADIYQAIGPSVVVVRTAEGSLGSGVIVAADGTVLTANHVVDDGSAVTLTFSDGTTSDAAVASADPATDIAALTPETMPQLLVPATLGGGVEVGGEVVAIGNPLGLTYSVSSGVVSGVGRSATTETGQVSGLIQFDASVNPGSSGGPLLDANGLVIGIVVSIADPGGDDAFAGIGFAMPIGSALGGGGDGPGDGRGPQI</sequence>
<dbReference type="RefSeq" id="WP_203007047.1">
    <property type="nucleotide sequence ID" value="NZ_JADWYU010000048.1"/>
</dbReference>
<dbReference type="InterPro" id="IPR051201">
    <property type="entry name" value="Chloro_Bact_Ser_Proteases"/>
</dbReference>
<dbReference type="Proteomes" id="UP000604475">
    <property type="component" value="Unassembled WGS sequence"/>
</dbReference>
<dbReference type="InterPro" id="IPR043504">
    <property type="entry name" value="Peptidase_S1_PA_chymotrypsin"/>
</dbReference>
<evidence type="ECO:0000313" key="4">
    <source>
        <dbReference type="EMBL" id="MBL7632560.1"/>
    </source>
</evidence>
<accession>A0A937RPD7</accession>
<evidence type="ECO:0000256" key="1">
    <source>
        <dbReference type="ARBA" id="ARBA00010541"/>
    </source>
</evidence>
<evidence type="ECO:0000256" key="2">
    <source>
        <dbReference type="ARBA" id="ARBA00022670"/>
    </source>
</evidence>
<dbReference type="GO" id="GO:0004252">
    <property type="term" value="F:serine-type endopeptidase activity"/>
    <property type="evidence" value="ECO:0007669"/>
    <property type="project" value="InterPro"/>
</dbReference>
<reference evidence="4" key="1">
    <citation type="submission" date="2020-12" db="EMBL/GenBank/DDBJ databases">
        <title>Genomic characterization of non-nitrogen-fixing Frankia strains.</title>
        <authorList>
            <person name="Carlos-Shanley C."/>
            <person name="Guerra T."/>
            <person name="Hahn D."/>
        </authorList>
    </citation>
    <scope>NUCLEOTIDE SEQUENCE</scope>
    <source>
        <strain evidence="4">CN6</strain>
    </source>
</reference>
<dbReference type="GO" id="GO:0006508">
    <property type="term" value="P:proteolysis"/>
    <property type="evidence" value="ECO:0007669"/>
    <property type="project" value="UniProtKB-KW"/>
</dbReference>
<comment type="caution">
    <text evidence="4">The sequence shown here is derived from an EMBL/GenBank/DDBJ whole genome shotgun (WGS) entry which is preliminary data.</text>
</comment>
<keyword evidence="5" id="KW-1185">Reference proteome</keyword>
<dbReference type="InterPro" id="IPR001940">
    <property type="entry name" value="Peptidase_S1C"/>
</dbReference>
<dbReference type="SUPFAM" id="SSF50494">
    <property type="entry name" value="Trypsin-like serine proteases"/>
    <property type="match status" value="1"/>
</dbReference>
<evidence type="ECO:0000313" key="5">
    <source>
        <dbReference type="Proteomes" id="UP000604475"/>
    </source>
</evidence>
<dbReference type="PRINTS" id="PR00834">
    <property type="entry name" value="PROTEASES2C"/>
</dbReference>
<gene>
    <name evidence="4" type="ORF">I7412_36485</name>
</gene>
<dbReference type="InterPro" id="IPR009003">
    <property type="entry name" value="Peptidase_S1_PA"/>
</dbReference>
<name>A0A937RPD7_9ACTN</name>
<dbReference type="PANTHER" id="PTHR43343:SF3">
    <property type="entry name" value="PROTEASE DO-LIKE 8, CHLOROPLASTIC"/>
    <property type="match status" value="1"/>
</dbReference>
<dbReference type="Pfam" id="PF13365">
    <property type="entry name" value="Trypsin_2"/>
    <property type="match status" value="1"/>
</dbReference>
<proteinExistence type="inferred from homology"/>
<protein>
    <submittedName>
        <fullName evidence="4">Trypsin-like peptidase domain-containing protein</fullName>
    </submittedName>
</protein>
<dbReference type="Gene3D" id="2.40.10.10">
    <property type="entry name" value="Trypsin-like serine proteases"/>
    <property type="match status" value="2"/>
</dbReference>
<dbReference type="PANTHER" id="PTHR43343">
    <property type="entry name" value="PEPTIDASE S12"/>
    <property type="match status" value="1"/>
</dbReference>
<dbReference type="AlphaFoldDB" id="A0A937RPD7"/>
<comment type="similarity">
    <text evidence="1">Belongs to the peptidase S1C family.</text>
</comment>
<evidence type="ECO:0000256" key="3">
    <source>
        <dbReference type="ARBA" id="ARBA00022801"/>
    </source>
</evidence>
<organism evidence="4 5">
    <name type="scientific">Frankia nepalensis</name>
    <dbReference type="NCBI Taxonomy" id="1836974"/>
    <lineage>
        <taxon>Bacteria</taxon>
        <taxon>Bacillati</taxon>
        <taxon>Actinomycetota</taxon>
        <taxon>Actinomycetes</taxon>
        <taxon>Frankiales</taxon>
        <taxon>Frankiaceae</taxon>
        <taxon>Frankia</taxon>
    </lineage>
</organism>
<keyword evidence="3" id="KW-0378">Hydrolase</keyword>